<dbReference type="InterPro" id="IPR050155">
    <property type="entry name" value="HAD-like_hydrolase_sf"/>
</dbReference>
<accession>A0A8J4M604</accession>
<dbReference type="Gene3D" id="3.40.50.1000">
    <property type="entry name" value="HAD superfamily/HAD-like"/>
    <property type="match status" value="1"/>
</dbReference>
<dbReference type="Gene3D" id="1.10.150.240">
    <property type="entry name" value="Putative phosphatase, domain 2"/>
    <property type="match status" value="1"/>
</dbReference>
<evidence type="ECO:0000256" key="3">
    <source>
        <dbReference type="ARBA" id="ARBA00006171"/>
    </source>
</evidence>
<name>A0A8J4M604_9PROT</name>
<dbReference type="InterPro" id="IPR006439">
    <property type="entry name" value="HAD-SF_hydro_IA"/>
</dbReference>
<dbReference type="GO" id="GO:0008967">
    <property type="term" value="F:phosphoglycolate phosphatase activity"/>
    <property type="evidence" value="ECO:0007669"/>
    <property type="project" value="UniProtKB-EC"/>
</dbReference>
<dbReference type="EC" id="3.1.3.18" evidence="4"/>
<evidence type="ECO:0000256" key="2">
    <source>
        <dbReference type="ARBA" id="ARBA00004818"/>
    </source>
</evidence>
<dbReference type="NCBIfam" id="TIGR01549">
    <property type="entry name" value="HAD-SF-IA-v1"/>
    <property type="match status" value="1"/>
</dbReference>
<protein>
    <recommendedName>
        <fullName evidence="4">phosphoglycolate phosphatase</fullName>
        <ecNumber evidence="4">3.1.3.18</ecNumber>
    </recommendedName>
</protein>
<proteinExistence type="inferred from homology"/>
<evidence type="ECO:0000313" key="5">
    <source>
        <dbReference type="EMBL" id="HGC42777.1"/>
    </source>
</evidence>
<organism evidence="5">
    <name type="scientific">Acidicaldus sp</name>
    <dbReference type="NCBI Taxonomy" id="1872105"/>
    <lineage>
        <taxon>Bacteria</taxon>
        <taxon>Pseudomonadati</taxon>
        <taxon>Pseudomonadota</taxon>
        <taxon>Alphaproteobacteria</taxon>
        <taxon>Acetobacterales</taxon>
        <taxon>Acetobacteraceae</taxon>
        <taxon>Acidicaldus</taxon>
    </lineage>
</organism>
<evidence type="ECO:0000256" key="4">
    <source>
        <dbReference type="ARBA" id="ARBA00013078"/>
    </source>
</evidence>
<dbReference type="PANTHER" id="PTHR43434">
    <property type="entry name" value="PHOSPHOGLYCOLATE PHOSPHATASE"/>
    <property type="match status" value="1"/>
</dbReference>
<comment type="similarity">
    <text evidence="3">Belongs to the HAD-like hydrolase superfamily. CbbY/CbbZ/Gph/YieH family.</text>
</comment>
<sequence length="218" mass="22367">MRGTLVVDLDGTLVDSLPAIARALNRVLVARGLDALARPAIAAMIGDGVAVLLRRAFAYYRQEADAADLADFRADYDADPISGCALFPDAAEVLTGLVERGWRLAICTNKPVAPARAMLAAFGMADLFAAIGGGDSFATRKPDPAHLLATLEAAGGQVGQAVMLGDHANDIQAARGAGVPAVFAAWGYGAPEMALGAQAVAQGFCDIPPLLADLMAGH</sequence>
<dbReference type="InterPro" id="IPR036412">
    <property type="entry name" value="HAD-like_sf"/>
</dbReference>
<comment type="pathway">
    <text evidence="2">Organic acid metabolism; glycolate biosynthesis; glycolate from 2-phosphoglycolate: step 1/1.</text>
</comment>
<reference evidence="5" key="1">
    <citation type="journal article" date="2020" name="mSystems">
        <title>Genome- and Community-Level Interaction Insights into Carbon Utilization and Element Cycling Functions of Hydrothermarchaeota in Hydrothermal Sediment.</title>
        <authorList>
            <person name="Zhou Z."/>
            <person name="Liu Y."/>
            <person name="Xu W."/>
            <person name="Pan J."/>
            <person name="Luo Z.H."/>
            <person name="Li M."/>
        </authorList>
    </citation>
    <scope>NUCLEOTIDE SEQUENCE</scope>
    <source>
        <strain evidence="5">SpSt-997</strain>
    </source>
</reference>
<comment type="catalytic activity">
    <reaction evidence="1">
        <text>2-phosphoglycolate + H2O = glycolate + phosphate</text>
        <dbReference type="Rhea" id="RHEA:14369"/>
        <dbReference type="ChEBI" id="CHEBI:15377"/>
        <dbReference type="ChEBI" id="CHEBI:29805"/>
        <dbReference type="ChEBI" id="CHEBI:43474"/>
        <dbReference type="ChEBI" id="CHEBI:58033"/>
        <dbReference type="EC" id="3.1.3.18"/>
    </reaction>
</comment>
<dbReference type="Pfam" id="PF13419">
    <property type="entry name" value="HAD_2"/>
    <property type="match status" value="1"/>
</dbReference>
<keyword evidence="5" id="KW-0378">Hydrolase</keyword>
<comment type="caution">
    <text evidence="5">The sequence shown here is derived from an EMBL/GenBank/DDBJ whole genome shotgun (WGS) entry which is preliminary data.</text>
</comment>
<dbReference type="InterPro" id="IPR023214">
    <property type="entry name" value="HAD_sf"/>
</dbReference>
<dbReference type="PANTHER" id="PTHR43434:SF1">
    <property type="entry name" value="PHOSPHOGLYCOLATE PHOSPHATASE"/>
    <property type="match status" value="1"/>
</dbReference>
<dbReference type="SFLD" id="SFLDG01129">
    <property type="entry name" value="C1.5:_HAD__Beta-PGM__Phosphata"/>
    <property type="match status" value="1"/>
</dbReference>
<dbReference type="GO" id="GO:0006281">
    <property type="term" value="P:DNA repair"/>
    <property type="evidence" value="ECO:0007669"/>
    <property type="project" value="TreeGrafter"/>
</dbReference>
<dbReference type="InterPro" id="IPR023198">
    <property type="entry name" value="PGP-like_dom2"/>
</dbReference>
<gene>
    <name evidence="5" type="ORF">ENY07_06105</name>
</gene>
<dbReference type="SFLD" id="SFLDS00003">
    <property type="entry name" value="Haloacid_Dehalogenase"/>
    <property type="match status" value="1"/>
</dbReference>
<dbReference type="SUPFAM" id="SSF56784">
    <property type="entry name" value="HAD-like"/>
    <property type="match status" value="1"/>
</dbReference>
<dbReference type="InterPro" id="IPR041492">
    <property type="entry name" value="HAD_2"/>
</dbReference>
<dbReference type="AlphaFoldDB" id="A0A8J4M604"/>
<dbReference type="EMBL" id="DTQM01000115">
    <property type="protein sequence ID" value="HGC42777.1"/>
    <property type="molecule type" value="Genomic_DNA"/>
</dbReference>
<dbReference type="GO" id="GO:0005829">
    <property type="term" value="C:cytosol"/>
    <property type="evidence" value="ECO:0007669"/>
    <property type="project" value="TreeGrafter"/>
</dbReference>
<evidence type="ECO:0000256" key="1">
    <source>
        <dbReference type="ARBA" id="ARBA00000830"/>
    </source>
</evidence>